<evidence type="ECO:0000313" key="3">
    <source>
        <dbReference type="Proteomes" id="UP001501455"/>
    </source>
</evidence>
<name>A0ABP6U1E6_9ACTN</name>
<evidence type="ECO:0000313" key="2">
    <source>
        <dbReference type="EMBL" id="GAA3500970.1"/>
    </source>
</evidence>
<feature type="compositionally biased region" description="Basic and acidic residues" evidence="1">
    <location>
        <begin position="22"/>
        <end position="36"/>
    </location>
</feature>
<reference evidence="3" key="1">
    <citation type="journal article" date="2019" name="Int. J. Syst. Evol. Microbiol.">
        <title>The Global Catalogue of Microorganisms (GCM) 10K type strain sequencing project: providing services to taxonomists for standard genome sequencing and annotation.</title>
        <authorList>
            <consortium name="The Broad Institute Genomics Platform"/>
            <consortium name="The Broad Institute Genome Sequencing Center for Infectious Disease"/>
            <person name="Wu L."/>
            <person name="Ma J."/>
        </authorList>
    </citation>
    <scope>NUCLEOTIDE SEQUENCE [LARGE SCALE GENOMIC DNA]</scope>
    <source>
        <strain evidence="3">JCM 4816</strain>
    </source>
</reference>
<dbReference type="Proteomes" id="UP001501455">
    <property type="component" value="Unassembled WGS sequence"/>
</dbReference>
<feature type="region of interest" description="Disordered" evidence="1">
    <location>
        <begin position="65"/>
        <end position="92"/>
    </location>
</feature>
<accession>A0ABP6U1E6</accession>
<comment type="caution">
    <text evidence="2">The sequence shown here is derived from an EMBL/GenBank/DDBJ whole genome shotgun (WGS) entry which is preliminary data.</text>
</comment>
<protein>
    <submittedName>
        <fullName evidence="2">Uncharacterized protein</fullName>
    </submittedName>
</protein>
<keyword evidence="3" id="KW-1185">Reference proteome</keyword>
<sequence>MTMVSMEPTDPALSSASALSVRTEDTKDAGDTRPPGDDVIGAAGAVSIALIGPMRSMGAAIAAGMSPAPHRARASTASSPAHRRAGDNRTRVLATARDASPCRPSSLAIW</sequence>
<dbReference type="EMBL" id="BAAAXF010000057">
    <property type="protein sequence ID" value="GAA3500970.1"/>
    <property type="molecule type" value="Genomic_DNA"/>
</dbReference>
<evidence type="ECO:0000256" key="1">
    <source>
        <dbReference type="SAM" id="MobiDB-lite"/>
    </source>
</evidence>
<feature type="region of interest" description="Disordered" evidence="1">
    <location>
        <begin position="1"/>
        <end position="38"/>
    </location>
</feature>
<gene>
    <name evidence="2" type="ORF">GCM10019016_080770</name>
</gene>
<organism evidence="2 3">
    <name type="scientific">Streptomyces prasinosporus</name>
    <dbReference type="NCBI Taxonomy" id="68256"/>
    <lineage>
        <taxon>Bacteria</taxon>
        <taxon>Bacillati</taxon>
        <taxon>Actinomycetota</taxon>
        <taxon>Actinomycetes</taxon>
        <taxon>Kitasatosporales</taxon>
        <taxon>Streptomycetaceae</taxon>
        <taxon>Streptomyces</taxon>
        <taxon>Streptomyces albogriseolus group</taxon>
    </lineage>
</organism>
<proteinExistence type="predicted"/>